<dbReference type="EMBL" id="JADMKS010000001">
    <property type="protein sequence ID" value="MBF6635483.1"/>
    <property type="molecule type" value="Genomic_DNA"/>
</dbReference>
<dbReference type="NCBIfam" id="TIGR03034">
    <property type="entry name" value="YPO3983 family protein"/>
    <property type="match status" value="1"/>
</dbReference>
<dbReference type="CDD" id="cd14744">
    <property type="entry name" value="PAAR_CT_2"/>
    <property type="match status" value="1"/>
</dbReference>
<reference evidence="1" key="1">
    <citation type="submission" date="2020-11" db="EMBL/GenBank/DDBJ databases">
        <authorList>
            <person name="Lee S.D."/>
        </authorList>
    </citation>
    <scope>NUCLEOTIDE SEQUENCE</scope>
    <source>
        <strain evidence="1">SAP-2</strain>
    </source>
</reference>
<dbReference type="Proteomes" id="UP000705283">
    <property type="component" value="Unassembled WGS sequence"/>
</dbReference>
<dbReference type="AlphaFoldDB" id="A0AA40WYX7"/>
<reference evidence="1" key="2">
    <citation type="submission" date="2022-09" db="EMBL/GenBank/DDBJ databases">
        <title>Rouxiella aceris sp. nov., isolated from tree sap and emended description of the genus Rhouxiella.</title>
        <authorList>
            <person name="Kim I.S."/>
        </authorList>
    </citation>
    <scope>NUCLEOTIDE SEQUENCE</scope>
    <source>
        <strain evidence="1">SAP-2</strain>
    </source>
</reference>
<dbReference type="InterPro" id="IPR017483">
    <property type="entry name" value="CHP03034"/>
</dbReference>
<dbReference type="Pfam" id="PF11692">
    <property type="entry name" value="DUF3289"/>
    <property type="match status" value="1"/>
</dbReference>
<sequence>MTRRLAKLGDKTTHGQINSASSTIFDQQKALVLSGDKAWCGRCKDSYEIIGTYTGWFEDVMLVGEGDYVSCRCTDNQVYASSDYFGESDNTAPSLPYSMAEPEVLHYAQAHKPTKLLFPVLNDTPLEPLLLPARIYETINKMDDYAADDMHYGDLTEAALKIRYGLTNVSVNIDPFNGIKKTHRFAGDVDPRVEVISLEQSAAELFDQFRDLSDAYSWQGEYQGLIRKMITHMQHGEGAPFQDPLLDKAMKERILNDKSAESSLLRIKKILAEFVIYKEGFFPLASMGLFKSAINDYSKLPKFNNLVDRINGLGISVHDTWATHIVLESLEIKDNRFYAVVTYRIQDHFGLDDTDALDPFYIQFRIFRVWFLLQRWEKYGFKSFITEMNVEVRISGMHR</sequence>
<name>A0AA40WYX7_9GAMM</name>
<evidence type="ECO:0000313" key="2">
    <source>
        <dbReference type="Proteomes" id="UP000705283"/>
    </source>
</evidence>
<proteinExistence type="predicted"/>
<protein>
    <submittedName>
        <fullName evidence="1">PAAR domain-containing protein</fullName>
    </submittedName>
</protein>
<gene>
    <name evidence="1" type="ORF">ITX54_02235</name>
</gene>
<evidence type="ECO:0000313" key="1">
    <source>
        <dbReference type="EMBL" id="MBF6635483.1"/>
    </source>
</evidence>
<comment type="caution">
    <text evidence="1">The sequence shown here is derived from an EMBL/GenBank/DDBJ whole genome shotgun (WGS) entry which is preliminary data.</text>
</comment>
<organism evidence="1 2">
    <name type="scientific">Rouxiella silvae</name>
    <dbReference type="NCBI Taxonomy" id="1646373"/>
    <lineage>
        <taxon>Bacteria</taxon>
        <taxon>Pseudomonadati</taxon>
        <taxon>Pseudomonadota</taxon>
        <taxon>Gammaproteobacteria</taxon>
        <taxon>Enterobacterales</taxon>
        <taxon>Yersiniaceae</taxon>
        <taxon>Rouxiella</taxon>
    </lineage>
</organism>
<accession>A0AA40WYX7</accession>
<dbReference type="RefSeq" id="WP_194977428.1">
    <property type="nucleotide sequence ID" value="NZ_JADMKS010000001.1"/>
</dbReference>